<reference evidence="3 4" key="1">
    <citation type="submission" date="2017-10" db="EMBL/GenBank/DDBJ databases">
        <title>The draft genome sequence of Lewinella nigricans NBRC 102662.</title>
        <authorList>
            <person name="Wang K."/>
        </authorList>
    </citation>
    <scope>NUCLEOTIDE SEQUENCE [LARGE SCALE GENOMIC DNA]</scope>
    <source>
        <strain evidence="3 4">NBRC 102662</strain>
    </source>
</reference>
<dbReference type="EMBL" id="PDUD01000018">
    <property type="protein sequence ID" value="PHN06146.1"/>
    <property type="molecule type" value="Genomic_DNA"/>
</dbReference>
<protein>
    <submittedName>
        <fullName evidence="3">Uncharacterized protein</fullName>
    </submittedName>
</protein>
<evidence type="ECO:0000256" key="2">
    <source>
        <dbReference type="ARBA" id="ARBA00022705"/>
    </source>
</evidence>
<dbReference type="GO" id="GO:0003677">
    <property type="term" value="F:DNA binding"/>
    <property type="evidence" value="ECO:0007669"/>
    <property type="project" value="InterPro"/>
</dbReference>
<keyword evidence="4" id="KW-1185">Reference proteome</keyword>
<accession>A0A2D0NCP6</accession>
<name>A0A2D0NCP6_FLAN2</name>
<dbReference type="RefSeq" id="WP_099150130.1">
    <property type="nucleotide sequence ID" value="NZ_PDUD01000018.1"/>
</dbReference>
<evidence type="ECO:0000313" key="4">
    <source>
        <dbReference type="Proteomes" id="UP000223913"/>
    </source>
</evidence>
<evidence type="ECO:0000313" key="3">
    <source>
        <dbReference type="EMBL" id="PHN06146.1"/>
    </source>
</evidence>
<dbReference type="Proteomes" id="UP000223913">
    <property type="component" value="Unassembled WGS sequence"/>
</dbReference>
<dbReference type="GO" id="GO:0006260">
    <property type="term" value="P:DNA replication"/>
    <property type="evidence" value="ECO:0007669"/>
    <property type="project" value="UniProtKB-KW"/>
</dbReference>
<proteinExistence type="inferred from homology"/>
<comment type="caution">
    <text evidence="3">The sequence shown here is derived from an EMBL/GenBank/DDBJ whole genome shotgun (WGS) entry which is preliminary data.</text>
</comment>
<gene>
    <name evidence="3" type="ORF">CRP01_11215</name>
</gene>
<keyword evidence="2" id="KW-0235">DNA replication</keyword>
<evidence type="ECO:0000256" key="1">
    <source>
        <dbReference type="ARBA" id="ARBA00008909"/>
    </source>
</evidence>
<organism evidence="3 4">
    <name type="scientific">Flavilitoribacter nigricans (strain ATCC 23147 / DSM 23189 / NBRC 102662 / NCIMB 1420 / SS-2)</name>
    <name type="common">Lewinella nigricans</name>
    <dbReference type="NCBI Taxonomy" id="1122177"/>
    <lineage>
        <taxon>Bacteria</taxon>
        <taxon>Pseudomonadati</taxon>
        <taxon>Bacteroidota</taxon>
        <taxon>Saprospiria</taxon>
        <taxon>Saprospirales</taxon>
        <taxon>Lewinellaceae</taxon>
        <taxon>Flavilitoribacter</taxon>
    </lineage>
</organism>
<dbReference type="Pfam" id="PF01446">
    <property type="entry name" value="Rep_1"/>
    <property type="match status" value="1"/>
</dbReference>
<sequence length="510" mass="58853">MYNYSPFLDSKETVGMITAEPTIGFTGNFDPQGVPGESVPPHRQRANYNRRRCLAMRRQLSQNQRNYTDLHEWLKEKRRQGQMVMGPGFEYLMDFRYKINTCCHHALFREHLNSNSKEFIGAHTCKHKLCAVCNAQRAKKVRRTWWNFFEAYPDLIRQYDFMHLTLTVPHDEANSFRGRRWYADELMKEFNYMRKKAFWKKMVYAGEFGVEVTKNENGLHIHIHALLLVHKSLQNRNSLHRQILLAWNMQTAGSGQRNALTAAEKASILKGNSLMTQADVNGLSPDGATLIGLESLYLRSDQEKRGYRYDERSGSWKRYVRPEDGFDTFLGGIMECIKYHFQPMAMYEDGTLDFELITEILPAIKGKPLYRKFGAFHAGTKNAHPGAKTLNVNYKPDESGAEMAEDMANLGHEEVIDPESGEPVLREEYRYLVVSLAKVRVDPNDDLRIKFDKNVAPKYLDNAYTAFDALVEMDMMARARQRAIKNKFIKPKKARSCLKQKSSATSALTP</sequence>
<dbReference type="OrthoDB" id="5540934at2"/>
<dbReference type="AlphaFoldDB" id="A0A2D0NCP6"/>
<dbReference type="InterPro" id="IPR000989">
    <property type="entry name" value="Rep"/>
</dbReference>
<comment type="similarity">
    <text evidence="1">Belongs to the Gram-positive plasmids replication protein type 1 family.</text>
</comment>